<name>A0AAC9W7C6_LACLL</name>
<evidence type="ECO:0000313" key="3">
    <source>
        <dbReference type="Proteomes" id="UP000192067"/>
    </source>
</evidence>
<geneLocation type="plasmid" evidence="2 3">
    <name>pUC11D</name>
</geneLocation>
<dbReference type="GO" id="GO:0008168">
    <property type="term" value="F:methyltransferase activity"/>
    <property type="evidence" value="ECO:0007669"/>
    <property type="project" value="UniProtKB-KW"/>
</dbReference>
<proteinExistence type="predicted"/>
<dbReference type="Pfam" id="PF12564">
    <property type="entry name" value="TypeIII_RM_meth"/>
    <property type="match status" value="1"/>
</dbReference>
<dbReference type="InterPro" id="IPR022221">
    <property type="entry name" value="TypeIII_RM_meth"/>
</dbReference>
<keyword evidence="2" id="KW-0614">Plasmid</keyword>
<feature type="domain" description="Type III restriction/modification enzyme methylation subunit" evidence="1">
    <location>
        <begin position="5"/>
        <end position="33"/>
    </location>
</feature>
<accession>A0AAC9W7C6</accession>
<dbReference type="AlphaFoldDB" id="A0AAC9W7C6"/>
<protein>
    <submittedName>
        <fullName evidence="2">Adenine specific DNA methylase Mod</fullName>
    </submittedName>
</protein>
<dbReference type="GO" id="GO:0032259">
    <property type="term" value="P:methylation"/>
    <property type="evidence" value="ECO:0007669"/>
    <property type="project" value="UniProtKB-KW"/>
</dbReference>
<dbReference type="EMBL" id="CP016723">
    <property type="protein sequence ID" value="ARE12318.1"/>
    <property type="molecule type" value="Genomic_DNA"/>
</dbReference>
<evidence type="ECO:0000313" key="2">
    <source>
        <dbReference type="EMBL" id="ARE12318.1"/>
    </source>
</evidence>
<reference evidence="2 3" key="1">
    <citation type="journal article" date="2017" name="BMC Genomics">
        <title>Comparative and functional genomics of the Lactococcus lactis taxon; insights into evolution and niche adaptation.</title>
        <authorList>
            <person name="Kelleher P."/>
            <person name="Bottacini F."/>
            <person name="Mahony J."/>
            <person name="Kilcawley K.N."/>
            <person name="van Sinderen D."/>
        </authorList>
    </citation>
    <scope>NUCLEOTIDE SEQUENCE [LARGE SCALE GENOMIC DNA]</scope>
    <source>
        <strain evidence="2 3">UC11</strain>
    </source>
</reference>
<keyword evidence="2" id="KW-0489">Methyltransferase</keyword>
<keyword evidence="2" id="KW-0808">Transferase</keyword>
<dbReference type="Proteomes" id="UP000192067">
    <property type="component" value="Plasmid pUC11D"/>
</dbReference>
<evidence type="ECO:0000259" key="1">
    <source>
        <dbReference type="Pfam" id="PF12564"/>
    </source>
</evidence>
<gene>
    <name evidence="2" type="ORF">LLUC11_pD03</name>
</gene>
<sequence length="128" mass="14879">MRNYDELLLNKLFQTDFIKQHFIKEVAVQKLFGSVAKFHKSSNVILDYAGIPINTLISVDTEKPKSVPFIAKIVSNRDNNYVFLELFAFKMIHLCYPHYLFTQFYTKIDLLENFATEPLDAVIIITKA</sequence>
<organism evidence="2 3">
    <name type="scientific">Lactococcus lactis subsp. lactis</name>
    <name type="common">Streptococcus lactis</name>
    <dbReference type="NCBI Taxonomy" id="1360"/>
    <lineage>
        <taxon>Bacteria</taxon>
        <taxon>Bacillati</taxon>
        <taxon>Bacillota</taxon>
        <taxon>Bacilli</taxon>
        <taxon>Lactobacillales</taxon>
        <taxon>Streptococcaceae</taxon>
        <taxon>Lactococcus</taxon>
    </lineage>
</organism>